<reference evidence="1 2" key="1">
    <citation type="submission" date="2012-05" db="EMBL/GenBank/DDBJ databases">
        <authorList>
            <person name="Weinstock G."/>
            <person name="Sodergren E."/>
            <person name="Lobos E.A."/>
            <person name="Fulton L."/>
            <person name="Fulton R."/>
            <person name="Courtney L."/>
            <person name="Fronick C."/>
            <person name="O'Laughlin M."/>
            <person name="Godfrey J."/>
            <person name="Wilson R.M."/>
            <person name="Miner T."/>
            <person name="Farmer C."/>
            <person name="Delehaunty K."/>
            <person name="Cordes M."/>
            <person name="Minx P."/>
            <person name="Tomlinson C."/>
            <person name="Chen J."/>
            <person name="Wollam A."/>
            <person name="Pepin K.H."/>
            <person name="Bhonagiri V."/>
            <person name="Zhang X."/>
            <person name="Suruliraj S."/>
            <person name="Warren W."/>
            <person name="Mitreva M."/>
            <person name="Mardis E.R."/>
            <person name="Wilson R.K."/>
        </authorList>
    </citation>
    <scope>NUCLEOTIDE SEQUENCE [LARGE SCALE GENOMIC DNA]</scope>
    <source>
        <strain evidence="1 2">DSM 1785</strain>
    </source>
</reference>
<dbReference type="RefSeq" id="WP_005211470.1">
    <property type="nucleotide sequence ID" value="NZ_KB291617.1"/>
</dbReference>
<organism evidence="1 2">
    <name type="scientific">Clostridium celatum DSM 1785</name>
    <dbReference type="NCBI Taxonomy" id="545697"/>
    <lineage>
        <taxon>Bacteria</taxon>
        <taxon>Bacillati</taxon>
        <taxon>Bacillota</taxon>
        <taxon>Clostridia</taxon>
        <taxon>Eubacteriales</taxon>
        <taxon>Clostridiaceae</taxon>
        <taxon>Clostridium</taxon>
    </lineage>
</organism>
<protein>
    <recommendedName>
        <fullName evidence="3">Family 2 glycosyl transferase</fullName>
    </recommendedName>
</protein>
<dbReference type="eggNOG" id="COG0457">
    <property type="taxonomic scope" value="Bacteria"/>
</dbReference>
<keyword evidence="2" id="KW-1185">Reference proteome</keyword>
<evidence type="ECO:0000313" key="2">
    <source>
        <dbReference type="Proteomes" id="UP000010420"/>
    </source>
</evidence>
<name>L1QK46_9CLOT</name>
<evidence type="ECO:0008006" key="3">
    <source>
        <dbReference type="Google" id="ProtNLM"/>
    </source>
</evidence>
<evidence type="ECO:0000313" key="1">
    <source>
        <dbReference type="EMBL" id="EKY28364.1"/>
    </source>
</evidence>
<gene>
    <name evidence="1" type="ORF">HMPREF0216_00886</name>
</gene>
<dbReference type="EMBL" id="AMEZ01000025">
    <property type="protein sequence ID" value="EKY28364.1"/>
    <property type="molecule type" value="Genomic_DNA"/>
</dbReference>
<dbReference type="Gene3D" id="3.20.20.80">
    <property type="entry name" value="Glycosidases"/>
    <property type="match status" value="1"/>
</dbReference>
<dbReference type="SUPFAM" id="SSF51445">
    <property type="entry name" value="(Trans)glycosidases"/>
    <property type="match status" value="1"/>
</dbReference>
<dbReference type="InterPro" id="IPR017853">
    <property type="entry name" value="GH"/>
</dbReference>
<comment type="caution">
    <text evidence="1">The sequence shown here is derived from an EMBL/GenBank/DDBJ whole genome shotgun (WGS) entry which is preliminary data.</text>
</comment>
<dbReference type="PATRIC" id="fig|545697.3.peg.873"/>
<dbReference type="STRING" id="545697.HMPREF0216_00886"/>
<dbReference type="Proteomes" id="UP000010420">
    <property type="component" value="Unassembled WGS sequence"/>
</dbReference>
<dbReference type="AlphaFoldDB" id="L1QK46"/>
<accession>L1QK46</accession>
<dbReference type="HOGENOM" id="CLU_022070_0_0_9"/>
<proteinExistence type="predicted"/>
<sequence>MNIGASKPGYFPGEFGITKDDYLRWFKQIKEMNANVIRVYTLQMPEFYEALFEFNRYRIDPLYIIHGVWIDEELMLEEMNAFSPNIKNSFNNEIATIIDVIHGNAETEKVLGRGYGKYTKDISPYVIGYILGIEWDPYFVKSTNEINVEMDDFDGEYLYTNNASAIEMFFAQAGNHAIDYESKIYNMQKPIAFTNWLTTDPIDHENDVDEDNRIADINTENIKAKDSFKSGLFASYHIYPYYPDFLNYDSDYIEFLDEDGNKNSYKAYLRDLKSYHTVPIVVSEFGVPSSRGITHKDLSRGFNQGLVSEKDQGEMNVEMLNDIYDEGYAGAIVFSWQDEWFKRTWNTMDMDVQESRPYWGDRMTNEEYFGLLAFEPGKRKSVSYIDGKINEWNKKDIVSQSDNITLYMKSDEEYLYFRVNKKNLNLDKDEIFIPIDITPKSGSTTIENYDVIFNEKADFIIDIKGKDSSKVLINDYYDVSDFLFNEIRYESNDINSFKTIRQVVLGESILPKSGKIIPIQYVEVGNLIYGNGNPNSNEYNSLSDFIINGDDIEIRIPWLMLNISDPSNKMIIDDFNKSGEINHVEINKINIGVYVLEDMKQIQALDMKAYSWNKWIYPTYHERLKESYYILKEALKEF</sequence>